<feature type="region of interest" description="Disordered" evidence="2">
    <location>
        <begin position="1"/>
        <end position="23"/>
    </location>
</feature>
<dbReference type="Gene3D" id="4.10.60.10">
    <property type="entry name" value="Zinc finger, CCHC-type"/>
    <property type="match status" value="1"/>
</dbReference>
<feature type="compositionally biased region" description="Basic residues" evidence="2">
    <location>
        <begin position="153"/>
        <end position="163"/>
    </location>
</feature>
<evidence type="ECO:0000256" key="2">
    <source>
        <dbReference type="SAM" id="MobiDB-lite"/>
    </source>
</evidence>
<dbReference type="InterPro" id="IPR036875">
    <property type="entry name" value="Znf_CCHC_sf"/>
</dbReference>
<sequence>MGEAEAEAEVEELDDGEEGQGQFFTGMPKSYIDQATATMRNLTETNKAMAASMNVLTETVTTLVKGIGFGNHDGNGMGFGGQGKRRGNRRGNGNNNGNKQGGNGGGGGGGGGRKAPGANGGVKKPAGGAGPGRPLECWTCGEPGHKRSECPKRHNANGKKGAQ</sequence>
<organism evidence="4 5">
    <name type="scientific">Coccomyxa subellipsoidea</name>
    <dbReference type="NCBI Taxonomy" id="248742"/>
    <lineage>
        <taxon>Eukaryota</taxon>
        <taxon>Viridiplantae</taxon>
        <taxon>Chlorophyta</taxon>
        <taxon>core chlorophytes</taxon>
        <taxon>Trebouxiophyceae</taxon>
        <taxon>Trebouxiophyceae incertae sedis</taxon>
        <taxon>Coccomyxaceae</taxon>
        <taxon>Coccomyxa</taxon>
    </lineage>
</organism>
<evidence type="ECO:0000256" key="1">
    <source>
        <dbReference type="PROSITE-ProRule" id="PRU00047"/>
    </source>
</evidence>
<feature type="compositionally biased region" description="Gly residues" evidence="2">
    <location>
        <begin position="69"/>
        <end position="82"/>
    </location>
</feature>
<keyword evidence="5" id="KW-1185">Reference proteome</keyword>
<evidence type="ECO:0000313" key="4">
    <source>
        <dbReference type="EMBL" id="KAK9901116.1"/>
    </source>
</evidence>
<feature type="compositionally biased region" description="Acidic residues" evidence="2">
    <location>
        <begin position="1"/>
        <end position="18"/>
    </location>
</feature>
<dbReference type="SUPFAM" id="SSF57756">
    <property type="entry name" value="Retrovirus zinc finger-like domains"/>
    <property type="match status" value="1"/>
</dbReference>
<accession>A0ABR2YAX4</accession>
<feature type="compositionally biased region" description="Basic and acidic residues" evidence="2">
    <location>
        <begin position="143"/>
        <end position="152"/>
    </location>
</feature>
<dbReference type="InterPro" id="IPR001878">
    <property type="entry name" value="Znf_CCHC"/>
</dbReference>
<evidence type="ECO:0000259" key="3">
    <source>
        <dbReference type="PROSITE" id="PS50158"/>
    </source>
</evidence>
<dbReference type="SMART" id="SM00343">
    <property type="entry name" value="ZnF_C2HC"/>
    <property type="match status" value="1"/>
</dbReference>
<dbReference type="Proteomes" id="UP001491310">
    <property type="component" value="Unassembled WGS sequence"/>
</dbReference>
<feature type="domain" description="CCHC-type" evidence="3">
    <location>
        <begin position="137"/>
        <end position="152"/>
    </location>
</feature>
<feature type="compositionally biased region" description="Gly residues" evidence="2">
    <location>
        <begin position="99"/>
        <end position="120"/>
    </location>
</feature>
<gene>
    <name evidence="4" type="ORF">WJX75_007465</name>
</gene>
<dbReference type="Pfam" id="PF00098">
    <property type="entry name" value="zf-CCHC"/>
    <property type="match status" value="1"/>
</dbReference>
<dbReference type="PROSITE" id="PS50158">
    <property type="entry name" value="ZF_CCHC"/>
    <property type="match status" value="1"/>
</dbReference>
<feature type="region of interest" description="Disordered" evidence="2">
    <location>
        <begin position="69"/>
        <end position="163"/>
    </location>
</feature>
<protein>
    <recommendedName>
        <fullName evidence="3">CCHC-type domain-containing protein</fullName>
    </recommendedName>
</protein>
<keyword evidence="1" id="KW-0479">Metal-binding</keyword>
<comment type="caution">
    <text evidence="4">The sequence shown here is derived from an EMBL/GenBank/DDBJ whole genome shotgun (WGS) entry which is preliminary data.</text>
</comment>
<evidence type="ECO:0000313" key="5">
    <source>
        <dbReference type="Proteomes" id="UP001491310"/>
    </source>
</evidence>
<dbReference type="EMBL" id="JALJOT010000019">
    <property type="protein sequence ID" value="KAK9901116.1"/>
    <property type="molecule type" value="Genomic_DNA"/>
</dbReference>
<proteinExistence type="predicted"/>
<name>A0ABR2YAX4_9CHLO</name>
<keyword evidence="1" id="KW-0863">Zinc-finger</keyword>
<reference evidence="4 5" key="1">
    <citation type="journal article" date="2024" name="Nat. Commun.">
        <title>Phylogenomics reveals the evolutionary origins of lichenization in chlorophyte algae.</title>
        <authorList>
            <person name="Puginier C."/>
            <person name="Libourel C."/>
            <person name="Otte J."/>
            <person name="Skaloud P."/>
            <person name="Haon M."/>
            <person name="Grisel S."/>
            <person name="Petersen M."/>
            <person name="Berrin J.G."/>
            <person name="Delaux P.M."/>
            <person name="Dal Grande F."/>
            <person name="Keller J."/>
        </authorList>
    </citation>
    <scope>NUCLEOTIDE SEQUENCE [LARGE SCALE GENOMIC DNA]</scope>
    <source>
        <strain evidence="4 5">SAG 216-7</strain>
    </source>
</reference>
<keyword evidence="1" id="KW-0862">Zinc</keyword>